<dbReference type="EMBL" id="MRCE01000013">
    <property type="protein sequence ID" value="OKH37005.1"/>
    <property type="molecule type" value="Genomic_DNA"/>
</dbReference>
<dbReference type="InterPro" id="IPR018527">
    <property type="entry name" value="Rubredoxin_Fe_BS"/>
</dbReference>
<keyword evidence="1" id="KW-0813">Transport</keyword>
<proteinExistence type="inferred from homology"/>
<dbReference type="PANTHER" id="PTHR47627">
    <property type="entry name" value="RUBREDOXIN"/>
    <property type="match status" value="1"/>
</dbReference>
<keyword evidence="6" id="KW-1133">Transmembrane helix</keyword>
<dbReference type="RefSeq" id="WP_073594183.1">
    <property type="nucleotide sequence ID" value="NZ_MRCE01000013.1"/>
</dbReference>
<organism evidence="8 9">
    <name type="scientific">[Phormidium ambiguum] IAM M-71</name>
    <dbReference type="NCBI Taxonomy" id="454136"/>
    <lineage>
        <taxon>Bacteria</taxon>
        <taxon>Bacillati</taxon>
        <taxon>Cyanobacteriota</taxon>
        <taxon>Cyanophyceae</taxon>
        <taxon>Oscillatoriophycideae</taxon>
        <taxon>Aerosakkonematales</taxon>
        <taxon>Aerosakkonemataceae</taxon>
        <taxon>Floridanema</taxon>
    </lineage>
</organism>
<comment type="similarity">
    <text evidence="5">Belongs to the rubredoxin family.</text>
</comment>
<comment type="caution">
    <text evidence="8">The sequence shown here is derived from an EMBL/GenBank/DDBJ whole genome shotgun (WGS) entry which is preliminary data.</text>
</comment>
<evidence type="ECO:0000313" key="9">
    <source>
        <dbReference type="Proteomes" id="UP000185860"/>
    </source>
</evidence>
<sequence length="111" mass="12115">MTNQAVDPNTLDRYECNACGYVYEPEKGDDKNDIAAGTPFEQLPTNWRCPVCGVRQSAFQNIGPKGTASGFKSNYGYGFGVNTLTPTQKNLLIFGGLALGFLFFLSLYGLQ</sequence>
<keyword evidence="2 5" id="KW-0479">Metal-binding</keyword>
<dbReference type="InterPro" id="IPR024935">
    <property type="entry name" value="Rubredoxin_dom"/>
</dbReference>
<dbReference type="FunFam" id="2.20.28.10:FF:000001">
    <property type="entry name" value="Rubredoxin"/>
    <property type="match status" value="1"/>
</dbReference>
<dbReference type="GO" id="GO:0043448">
    <property type="term" value="P:alkane catabolic process"/>
    <property type="evidence" value="ECO:0007669"/>
    <property type="project" value="TreeGrafter"/>
</dbReference>
<keyword evidence="4 5" id="KW-0408">Iron</keyword>
<name>A0A1U7IIK0_9CYAN</name>
<dbReference type="Proteomes" id="UP000185860">
    <property type="component" value="Unassembled WGS sequence"/>
</dbReference>
<dbReference type="STRING" id="454136.NIES2119_14360"/>
<evidence type="ECO:0000256" key="5">
    <source>
        <dbReference type="RuleBase" id="RU003820"/>
    </source>
</evidence>
<dbReference type="Gene3D" id="2.20.28.10">
    <property type="match status" value="1"/>
</dbReference>
<comment type="cofactor">
    <cofactor evidence="5">
        <name>Fe(3+)</name>
        <dbReference type="ChEBI" id="CHEBI:29034"/>
    </cofactor>
</comment>
<evidence type="ECO:0000256" key="2">
    <source>
        <dbReference type="ARBA" id="ARBA00022723"/>
    </source>
</evidence>
<evidence type="ECO:0000256" key="4">
    <source>
        <dbReference type="ARBA" id="ARBA00023004"/>
    </source>
</evidence>
<dbReference type="InterPro" id="IPR024934">
    <property type="entry name" value="Rubredoxin-like_dom"/>
</dbReference>
<dbReference type="AlphaFoldDB" id="A0A1U7IIK0"/>
<evidence type="ECO:0000256" key="1">
    <source>
        <dbReference type="ARBA" id="ARBA00022448"/>
    </source>
</evidence>
<dbReference type="SUPFAM" id="SSF57802">
    <property type="entry name" value="Rubredoxin-like"/>
    <property type="match status" value="1"/>
</dbReference>
<evidence type="ECO:0000256" key="3">
    <source>
        <dbReference type="ARBA" id="ARBA00022982"/>
    </source>
</evidence>
<dbReference type="GO" id="GO:0009055">
    <property type="term" value="F:electron transfer activity"/>
    <property type="evidence" value="ECO:0007669"/>
    <property type="project" value="TreeGrafter"/>
</dbReference>
<protein>
    <recommendedName>
        <fullName evidence="5">Rubredoxin</fullName>
    </recommendedName>
</protein>
<reference evidence="8 9" key="1">
    <citation type="submission" date="2016-11" db="EMBL/GenBank/DDBJ databases">
        <title>Draft Genome Sequences of Nine Cyanobacterial Strains from Diverse Habitats.</title>
        <authorList>
            <person name="Zhu T."/>
            <person name="Hou S."/>
            <person name="Lu X."/>
            <person name="Hess W.R."/>
        </authorList>
    </citation>
    <scope>NUCLEOTIDE SEQUENCE [LARGE SCALE GENOMIC DNA]</scope>
    <source>
        <strain evidence="8 9">IAM M-71</strain>
    </source>
</reference>
<dbReference type="PROSITE" id="PS50903">
    <property type="entry name" value="RUBREDOXIN_LIKE"/>
    <property type="match status" value="1"/>
</dbReference>
<keyword evidence="6" id="KW-0812">Transmembrane</keyword>
<evidence type="ECO:0000313" key="8">
    <source>
        <dbReference type="EMBL" id="OKH37005.1"/>
    </source>
</evidence>
<evidence type="ECO:0000256" key="6">
    <source>
        <dbReference type="SAM" id="Phobius"/>
    </source>
</evidence>
<accession>A0A1U7IIK0</accession>
<dbReference type="OrthoDB" id="9802447at2"/>
<feature type="domain" description="Rubredoxin-like" evidence="7">
    <location>
        <begin position="11"/>
        <end position="62"/>
    </location>
</feature>
<gene>
    <name evidence="8" type="ORF">NIES2119_14360</name>
</gene>
<dbReference type="PANTHER" id="PTHR47627:SF1">
    <property type="entry name" value="RUBREDOXIN-1-RELATED"/>
    <property type="match status" value="1"/>
</dbReference>
<keyword evidence="6" id="KW-0472">Membrane</keyword>
<dbReference type="PROSITE" id="PS00202">
    <property type="entry name" value="RUBREDOXIN"/>
    <property type="match status" value="1"/>
</dbReference>
<dbReference type="GO" id="GO:0005506">
    <property type="term" value="F:iron ion binding"/>
    <property type="evidence" value="ECO:0007669"/>
    <property type="project" value="UniProtKB-UniRule"/>
</dbReference>
<dbReference type="InterPro" id="IPR050526">
    <property type="entry name" value="Rubredoxin_ET"/>
</dbReference>
<dbReference type="CDD" id="cd00730">
    <property type="entry name" value="rubredoxin"/>
    <property type="match status" value="1"/>
</dbReference>
<dbReference type="PRINTS" id="PR00163">
    <property type="entry name" value="RUBREDOXIN"/>
</dbReference>
<feature type="transmembrane region" description="Helical" evidence="6">
    <location>
        <begin position="91"/>
        <end position="110"/>
    </location>
</feature>
<keyword evidence="3 5" id="KW-0249">Electron transport</keyword>
<evidence type="ECO:0000259" key="7">
    <source>
        <dbReference type="PROSITE" id="PS50903"/>
    </source>
</evidence>
<dbReference type="Pfam" id="PF00301">
    <property type="entry name" value="Rubredoxin"/>
    <property type="match status" value="1"/>
</dbReference>